<dbReference type="SUPFAM" id="SSF55961">
    <property type="entry name" value="Bet v1-like"/>
    <property type="match status" value="1"/>
</dbReference>
<accession>A0A0R2U246</accession>
<dbReference type="Gene3D" id="3.30.530.20">
    <property type="match status" value="1"/>
</dbReference>
<reference evidence="1 2" key="1">
    <citation type="submission" date="2015-10" db="EMBL/GenBank/DDBJ databases">
        <title>Metagenome-Assembled Genomes uncover a global brackish microbiome.</title>
        <authorList>
            <person name="Hugerth L.W."/>
            <person name="Larsson J."/>
            <person name="Alneberg J."/>
            <person name="Lindh M.V."/>
            <person name="Legrand C."/>
            <person name="Pinhassi J."/>
            <person name="Andersson A.F."/>
        </authorList>
    </citation>
    <scope>NUCLEOTIDE SEQUENCE [LARGE SCALE GENOMIC DNA]</scope>
    <source>
        <strain evidence="1">BACL26 MAG-121220-bin70</strain>
    </source>
</reference>
<dbReference type="Proteomes" id="UP000051213">
    <property type="component" value="Unassembled WGS sequence"/>
</dbReference>
<dbReference type="AlphaFoldDB" id="A0A0R2U246"/>
<dbReference type="EMBL" id="LICA01000246">
    <property type="protein sequence ID" value="KRO93497.1"/>
    <property type="molecule type" value="Genomic_DNA"/>
</dbReference>
<organism evidence="1 2">
    <name type="scientific">SAR92 bacterium BACL26 MAG-121220-bin70</name>
    <dbReference type="NCBI Taxonomy" id="1655626"/>
    <lineage>
        <taxon>Bacteria</taxon>
        <taxon>Pseudomonadati</taxon>
        <taxon>Pseudomonadota</taxon>
        <taxon>Gammaproteobacteria</taxon>
        <taxon>Cellvibrionales</taxon>
        <taxon>Porticoccaceae</taxon>
        <taxon>SAR92 clade</taxon>
    </lineage>
</organism>
<dbReference type="CDD" id="cd07821">
    <property type="entry name" value="PYR_PYL_RCAR_like"/>
    <property type="match status" value="1"/>
</dbReference>
<proteinExistence type="predicted"/>
<sequence length="131" mass="14511">MTINIEHKFDCTADQLWAVIGVPDRVDWVPGVEGCEYDGEVRSLSLPGAGAIKERIISRDAVARTMVYSCFESPTPLDFHEARVEVVAEEEGCTLLWQTRVEPLEIEVFIKASMEGCLVQIAQVIGQPSTD</sequence>
<gene>
    <name evidence="1" type="ORF">ABS24_03015</name>
</gene>
<name>A0A0R2U246_9GAMM</name>
<dbReference type="InterPro" id="IPR019587">
    <property type="entry name" value="Polyketide_cyclase/dehydratase"/>
</dbReference>
<evidence type="ECO:0000313" key="1">
    <source>
        <dbReference type="EMBL" id="KRO93497.1"/>
    </source>
</evidence>
<protein>
    <submittedName>
        <fullName evidence="1">Polyketide cyclase</fullName>
    </submittedName>
</protein>
<dbReference type="InterPro" id="IPR023393">
    <property type="entry name" value="START-like_dom_sf"/>
</dbReference>
<comment type="caution">
    <text evidence="1">The sequence shown here is derived from an EMBL/GenBank/DDBJ whole genome shotgun (WGS) entry which is preliminary data.</text>
</comment>
<evidence type="ECO:0000313" key="2">
    <source>
        <dbReference type="Proteomes" id="UP000051213"/>
    </source>
</evidence>
<dbReference type="Pfam" id="PF10604">
    <property type="entry name" value="Polyketide_cyc2"/>
    <property type="match status" value="1"/>
</dbReference>